<organism evidence="2 3">
    <name type="scientific">Clavibacter michiganensis subsp. michiganensis</name>
    <dbReference type="NCBI Taxonomy" id="33013"/>
    <lineage>
        <taxon>Bacteria</taxon>
        <taxon>Bacillati</taxon>
        <taxon>Actinomycetota</taxon>
        <taxon>Actinomycetes</taxon>
        <taxon>Micrococcales</taxon>
        <taxon>Microbacteriaceae</taxon>
        <taxon>Clavibacter</taxon>
    </lineage>
</organism>
<feature type="transmembrane region" description="Helical" evidence="1">
    <location>
        <begin position="26"/>
        <end position="45"/>
    </location>
</feature>
<evidence type="ECO:0000313" key="2">
    <source>
        <dbReference type="EMBL" id="OUE04295.1"/>
    </source>
</evidence>
<reference evidence="2 3" key="1">
    <citation type="submission" date="2016-08" db="EMBL/GenBank/DDBJ databases">
        <title>Genome sequence of Clavibacter michiganensis subsp. michiganensis strain CASJ007.</title>
        <authorList>
            <person name="Thapa S.P."/>
            <person name="Coaker G."/>
        </authorList>
    </citation>
    <scope>NUCLEOTIDE SEQUENCE [LARGE SCALE GENOMIC DNA]</scope>
    <source>
        <strain evidence="2">CASJ007</strain>
    </source>
</reference>
<dbReference type="Proteomes" id="UP000195062">
    <property type="component" value="Unassembled WGS sequence"/>
</dbReference>
<gene>
    <name evidence="2" type="ORF">CMMCAS07_05065</name>
</gene>
<keyword evidence="1" id="KW-1133">Transmembrane helix</keyword>
<keyword evidence="3" id="KW-1185">Reference proteome</keyword>
<accession>A0A251XLD9</accession>
<protein>
    <submittedName>
        <fullName evidence="2">Uncharacterized protein</fullName>
    </submittedName>
</protein>
<dbReference type="EMBL" id="MDHH01000001">
    <property type="protein sequence ID" value="OUE04295.1"/>
    <property type="molecule type" value="Genomic_DNA"/>
</dbReference>
<evidence type="ECO:0000313" key="3">
    <source>
        <dbReference type="Proteomes" id="UP000195062"/>
    </source>
</evidence>
<sequence length="46" mass="4776">MLVATLVIVTLLAVRRLRVAFGVKLLVLAGVAVLGVAVLVVELAVH</sequence>
<evidence type="ECO:0000256" key="1">
    <source>
        <dbReference type="SAM" id="Phobius"/>
    </source>
</evidence>
<name>A0A251XLD9_CLAMM</name>
<proteinExistence type="predicted"/>
<dbReference type="AlphaFoldDB" id="A0A251XLD9"/>
<keyword evidence="1" id="KW-0812">Transmembrane</keyword>
<keyword evidence="1" id="KW-0472">Membrane</keyword>
<comment type="caution">
    <text evidence="2">The sequence shown here is derived from an EMBL/GenBank/DDBJ whole genome shotgun (WGS) entry which is preliminary data.</text>
</comment>